<sequence length="812" mass="83552">MRAVLLSAVTLTAAVVVAPVPANAATLPPAPYDALILDGGAGGSLLQGTLAFDRNNAAIAGRSWENDRFYVTFNNPDHVWQAILQPPAGTTWVAGTSYVVQKDQNNPAYATALVEGDGRGCDQRVPGSLLVKEVVRDAANQVSGFAASFSLPCDAQPDALTGELRWRSTVGYAGANADVTGLTFGPQALGEPGTSRTVTYTAAGSEPTRFGTPTLGGASPAAFAVTGGTCANKTLTYGQTCTVTVTPSPMRLGEQSAQLLLPDNAVGGRKVVPLTVDGVDPRILTLSTSALTFGRQDIGRTGAPRTLTVTSSGIHAVTFGTASIAGQWPDAFSISADDCSGRTLAPGHSCTVDVVPNPHSVGDRTALLQLPNNSVTDPATVSLSVNAVVGATGTYHPRTPTRILDTRSGTGAPAAKVGPDGTITLQVTGTNQIPATGVGAVVLNVTVTEPTVDSFVTVYPSDVPRPNTSSLNVVRGWTGANSVTVAVGGDGRIKLYNLAGQTHLIADIVGFYAKNNDILDYGYRNGGQLLPVQPQRLFDSRSDWGAKLASDHYLRLPVSYGTAIDPHIRALAVNITATEPDGPGFLTAWDGVIGTGLPDASTLNYTRGANVPNMAIVPTAPCERCGASEGLPTIGVYTMTTTHVIVDIVGIFDDGTLPGGLLFSPITPTRVADSRIGQGTPTAIPSGGTATIATPPALLANGTKALALNVTAVAPTAQTYLTVWPNGIARPGVSNLNPYLGQIIPNAAITRIGAQNSFNVFNFTGTTHLVVDAVGTYYDNPATLRVGATALRGGVREPVSGLTLVRHGAIGS</sequence>
<evidence type="ECO:0000313" key="3">
    <source>
        <dbReference type="EMBL" id="MBG6139309.1"/>
    </source>
</evidence>
<dbReference type="NCBIfam" id="NF012200">
    <property type="entry name" value="choice_anch_D"/>
    <property type="match status" value="2"/>
</dbReference>
<dbReference type="AlphaFoldDB" id="A0A8J7KLG0"/>
<feature type="chain" id="PRO_5035320968" description="Choice-of-anchor D domain-containing protein" evidence="2">
    <location>
        <begin position="25"/>
        <end position="812"/>
    </location>
</feature>
<evidence type="ECO:0000313" key="4">
    <source>
        <dbReference type="Proteomes" id="UP000622552"/>
    </source>
</evidence>
<accession>A0A8J7KLG0</accession>
<feature type="signal peptide" evidence="2">
    <location>
        <begin position="1"/>
        <end position="24"/>
    </location>
</feature>
<proteinExistence type="predicted"/>
<reference evidence="3" key="1">
    <citation type="submission" date="2020-11" db="EMBL/GenBank/DDBJ databases">
        <title>Sequencing the genomes of 1000 actinobacteria strains.</title>
        <authorList>
            <person name="Klenk H.-P."/>
        </authorList>
    </citation>
    <scope>NUCLEOTIDE SEQUENCE</scope>
    <source>
        <strain evidence="3">DSM 45356</strain>
    </source>
</reference>
<dbReference type="RefSeq" id="WP_197005978.1">
    <property type="nucleotide sequence ID" value="NZ_BONS01000012.1"/>
</dbReference>
<dbReference type="GO" id="GO:0005975">
    <property type="term" value="P:carbohydrate metabolic process"/>
    <property type="evidence" value="ECO:0007669"/>
    <property type="project" value="UniProtKB-ARBA"/>
</dbReference>
<dbReference type="Proteomes" id="UP000622552">
    <property type="component" value="Unassembled WGS sequence"/>
</dbReference>
<organism evidence="3 4">
    <name type="scientific">Longispora fulva</name>
    <dbReference type="NCBI Taxonomy" id="619741"/>
    <lineage>
        <taxon>Bacteria</taxon>
        <taxon>Bacillati</taxon>
        <taxon>Actinomycetota</taxon>
        <taxon>Actinomycetes</taxon>
        <taxon>Micromonosporales</taxon>
        <taxon>Micromonosporaceae</taxon>
        <taxon>Longispora</taxon>
    </lineage>
</organism>
<evidence type="ECO:0008006" key="5">
    <source>
        <dbReference type="Google" id="ProtNLM"/>
    </source>
</evidence>
<dbReference type="InterPro" id="IPR013783">
    <property type="entry name" value="Ig-like_fold"/>
</dbReference>
<dbReference type="EMBL" id="JADOUF010000001">
    <property type="protein sequence ID" value="MBG6139309.1"/>
    <property type="molecule type" value="Genomic_DNA"/>
</dbReference>
<name>A0A8J7KLG0_9ACTN</name>
<feature type="region of interest" description="Disordered" evidence="1">
    <location>
        <begin position="398"/>
        <end position="417"/>
    </location>
</feature>
<comment type="caution">
    <text evidence="3">The sequence shown here is derived from an EMBL/GenBank/DDBJ whole genome shotgun (WGS) entry which is preliminary data.</text>
</comment>
<evidence type="ECO:0000256" key="1">
    <source>
        <dbReference type="SAM" id="MobiDB-lite"/>
    </source>
</evidence>
<dbReference type="Gene3D" id="2.60.40.10">
    <property type="entry name" value="Immunoglobulins"/>
    <property type="match status" value="2"/>
</dbReference>
<protein>
    <recommendedName>
        <fullName evidence="5">Choice-of-anchor D domain-containing protein</fullName>
    </recommendedName>
</protein>
<gene>
    <name evidence="3" type="ORF">IW245_005503</name>
</gene>
<evidence type="ECO:0000256" key="2">
    <source>
        <dbReference type="SAM" id="SignalP"/>
    </source>
</evidence>
<keyword evidence="2" id="KW-0732">Signal</keyword>
<keyword evidence="4" id="KW-1185">Reference proteome</keyword>